<dbReference type="SUPFAM" id="SSF54236">
    <property type="entry name" value="Ubiquitin-like"/>
    <property type="match status" value="1"/>
</dbReference>
<evidence type="ECO:0000256" key="6">
    <source>
        <dbReference type="ARBA" id="ARBA00022801"/>
    </source>
</evidence>
<dbReference type="GO" id="GO:0004843">
    <property type="term" value="F:cysteine-type deubiquitinase activity"/>
    <property type="evidence" value="ECO:0007669"/>
    <property type="project" value="UniProtKB-EC"/>
</dbReference>
<dbReference type="InterPro" id="IPR029071">
    <property type="entry name" value="Ubiquitin-like_domsf"/>
</dbReference>
<dbReference type="InterPro" id="IPR038765">
    <property type="entry name" value="Papain-like_cys_pep_sf"/>
</dbReference>
<accession>A0AAD9FNY9</accession>
<dbReference type="EMBL" id="JAODAN010000005">
    <property type="protein sequence ID" value="KAK1923939.1"/>
    <property type="molecule type" value="Genomic_DNA"/>
</dbReference>
<protein>
    <recommendedName>
        <fullName evidence="3">ubiquitinyl hydrolase 1</fullName>
        <ecNumber evidence="3">3.4.19.12</ecNumber>
    </recommendedName>
</protein>
<gene>
    <name evidence="11" type="ORF">DB88DRAFT_258385</name>
</gene>
<dbReference type="PROSITE" id="PS50053">
    <property type="entry name" value="UBIQUITIN_2"/>
    <property type="match status" value="1"/>
</dbReference>
<dbReference type="GO" id="GO:0005829">
    <property type="term" value="C:cytosol"/>
    <property type="evidence" value="ECO:0007669"/>
    <property type="project" value="TreeGrafter"/>
</dbReference>
<feature type="domain" description="USP" evidence="10">
    <location>
        <begin position="158"/>
        <end position="452"/>
    </location>
</feature>
<evidence type="ECO:0000313" key="12">
    <source>
        <dbReference type="Proteomes" id="UP001182556"/>
    </source>
</evidence>
<evidence type="ECO:0000256" key="7">
    <source>
        <dbReference type="ARBA" id="ARBA00022807"/>
    </source>
</evidence>
<keyword evidence="12" id="KW-1185">Reference proteome</keyword>
<evidence type="ECO:0000256" key="3">
    <source>
        <dbReference type="ARBA" id="ARBA00012759"/>
    </source>
</evidence>
<keyword evidence="5" id="KW-0833">Ubl conjugation pathway</keyword>
<dbReference type="PROSITE" id="PS00972">
    <property type="entry name" value="USP_1"/>
    <property type="match status" value="1"/>
</dbReference>
<feature type="region of interest" description="Disordered" evidence="8">
    <location>
        <begin position="60"/>
        <end position="100"/>
    </location>
</feature>
<dbReference type="PROSITE" id="PS50235">
    <property type="entry name" value="USP_3"/>
    <property type="match status" value="1"/>
</dbReference>
<keyword evidence="6" id="KW-0378">Hydrolase</keyword>
<evidence type="ECO:0000256" key="8">
    <source>
        <dbReference type="SAM" id="MobiDB-lite"/>
    </source>
</evidence>
<dbReference type="Pfam" id="PF00443">
    <property type="entry name" value="UCH"/>
    <property type="match status" value="1"/>
</dbReference>
<dbReference type="InterPro" id="IPR028889">
    <property type="entry name" value="USP"/>
</dbReference>
<dbReference type="InterPro" id="IPR000626">
    <property type="entry name" value="Ubiquitin-like_dom"/>
</dbReference>
<dbReference type="Gene3D" id="3.90.70.10">
    <property type="entry name" value="Cysteine proteinases"/>
    <property type="match status" value="1"/>
</dbReference>
<comment type="caution">
    <text evidence="11">The sequence shown here is derived from an EMBL/GenBank/DDBJ whole genome shotgun (WGS) entry which is preliminary data.</text>
</comment>
<dbReference type="SMART" id="SM00213">
    <property type="entry name" value="UBQ"/>
    <property type="match status" value="1"/>
</dbReference>
<comment type="similarity">
    <text evidence="2">Belongs to the peptidase C19 family.</text>
</comment>
<evidence type="ECO:0000313" key="11">
    <source>
        <dbReference type="EMBL" id="KAK1923939.1"/>
    </source>
</evidence>
<dbReference type="EC" id="3.4.19.12" evidence="3"/>
<feature type="compositionally biased region" description="Polar residues" evidence="8">
    <location>
        <begin position="69"/>
        <end position="84"/>
    </location>
</feature>
<feature type="domain" description="Ubiquitin-like" evidence="9">
    <location>
        <begin position="845"/>
        <end position="915"/>
    </location>
</feature>
<dbReference type="Pfam" id="PF00240">
    <property type="entry name" value="ubiquitin"/>
    <property type="match status" value="1"/>
</dbReference>
<comment type="catalytic activity">
    <reaction evidence="1">
        <text>Thiol-dependent hydrolysis of ester, thioester, amide, peptide and isopeptide bonds formed by the C-terminal Gly of ubiquitin (a 76-residue protein attached to proteins as an intracellular targeting signal).</text>
        <dbReference type="EC" id="3.4.19.12"/>
    </reaction>
</comment>
<dbReference type="AlphaFoldDB" id="A0AAD9FNY9"/>
<proteinExistence type="inferred from homology"/>
<keyword evidence="4" id="KW-0645">Protease</keyword>
<dbReference type="PANTHER" id="PTHR24006">
    <property type="entry name" value="UBIQUITIN CARBOXYL-TERMINAL HYDROLASE"/>
    <property type="match status" value="1"/>
</dbReference>
<name>A0AAD9FNY9_PAPLA</name>
<dbReference type="InterPro" id="IPR018200">
    <property type="entry name" value="USP_CS"/>
</dbReference>
<dbReference type="GO" id="GO:0006508">
    <property type="term" value="P:proteolysis"/>
    <property type="evidence" value="ECO:0007669"/>
    <property type="project" value="UniProtKB-KW"/>
</dbReference>
<dbReference type="GO" id="GO:0005634">
    <property type="term" value="C:nucleus"/>
    <property type="evidence" value="ECO:0007669"/>
    <property type="project" value="TreeGrafter"/>
</dbReference>
<keyword evidence="7" id="KW-0788">Thiol protease</keyword>
<organism evidence="11 12">
    <name type="scientific">Papiliotrema laurentii</name>
    <name type="common">Cryptococcus laurentii</name>
    <dbReference type="NCBI Taxonomy" id="5418"/>
    <lineage>
        <taxon>Eukaryota</taxon>
        <taxon>Fungi</taxon>
        <taxon>Dikarya</taxon>
        <taxon>Basidiomycota</taxon>
        <taxon>Agaricomycotina</taxon>
        <taxon>Tremellomycetes</taxon>
        <taxon>Tremellales</taxon>
        <taxon>Rhynchogastremaceae</taxon>
        <taxon>Papiliotrema</taxon>
    </lineage>
</organism>
<evidence type="ECO:0000256" key="1">
    <source>
        <dbReference type="ARBA" id="ARBA00000707"/>
    </source>
</evidence>
<evidence type="ECO:0000256" key="2">
    <source>
        <dbReference type="ARBA" id="ARBA00009085"/>
    </source>
</evidence>
<reference evidence="11" key="1">
    <citation type="submission" date="2023-02" db="EMBL/GenBank/DDBJ databases">
        <title>Identification and recombinant expression of a fungal hydrolase from Papiliotrema laurentii that hydrolyzes apple cutin and clears colloidal polyester polyurethane.</title>
        <authorList>
            <consortium name="DOE Joint Genome Institute"/>
            <person name="Roman V.A."/>
            <person name="Bojanowski C."/>
            <person name="Crable B.R."/>
            <person name="Wagner D.N."/>
            <person name="Hung C.S."/>
            <person name="Nadeau L.J."/>
            <person name="Schratz L."/>
            <person name="Haridas S."/>
            <person name="Pangilinan J."/>
            <person name="Lipzen A."/>
            <person name="Na H."/>
            <person name="Yan M."/>
            <person name="Ng V."/>
            <person name="Grigoriev I.V."/>
            <person name="Spatafora J.W."/>
            <person name="Barlow D."/>
            <person name="Biffinger J."/>
            <person name="Kelley-Loughnane N."/>
            <person name="Varaljay V.A."/>
            <person name="Crookes-Goodson W.J."/>
        </authorList>
    </citation>
    <scope>NUCLEOTIDE SEQUENCE</scope>
    <source>
        <strain evidence="11">5307AH</strain>
    </source>
</reference>
<dbReference type="GO" id="GO:0016579">
    <property type="term" value="P:protein deubiquitination"/>
    <property type="evidence" value="ECO:0007669"/>
    <property type="project" value="InterPro"/>
</dbReference>
<dbReference type="InterPro" id="IPR001394">
    <property type="entry name" value="Peptidase_C19_UCH"/>
</dbReference>
<dbReference type="InterPro" id="IPR050164">
    <property type="entry name" value="Peptidase_C19"/>
</dbReference>
<sequence>MPPKGGKKRPGDYDWIHQVSEPNQIGPIHRRRAAGLEGWAQCPFNPSLNTTAVSSRPIAVGGRQGKGAINTQTNQNGSRHQGPSSDGAPPPAKSGASGTSDDEIIVIKDSRCQKKRCARNPRCYNHLGVEEVLSETKESYLARMVGEAQGKREEGRAAGLRNLGATCYANAFLQVWFRNIQFRNGVYAAVQSSTTKSPLYHLAMIFASLQYSGRAVVDPTPLIESLGLKKNDQQDAAEFSKLFTSLIADAFARHSDPSLKSLLNDMFQGKMEHSTTCIHCRTTSRRTESFLELDLNFKNNDTIEQCLARSFAPEKLEGDNRYHCQNCHSLQDATRKSKPVTFPPVLNLTLMRFRYTASGRVKNKANIKYGKQLKLGGVKYRLYAAVVHVGASALHGHFKCDVFDEQAEQWLVCNDEVVETPQKSKKRKVDAKSEQPDQVTCDSVYMLVYKRDSEVAPIDPPRAILEKVEEDDQALDRELGERAVKKERFDDEFGHIRGAQMEVICHLPGTERIVAKSMLERFFHADTMDGLFRPPDLDSVTCYHEELDPAKGDGCRLVSTQAFDLLTTYFPGLRRMEPCKQCVQDEWERLKSSSNHADLRLEFDRLNVPPQEYVLPKSWLSAWRKGGMTTKLPTHPEHTLFCDHGARFENDPKTQVTVSAASLALIQSVLGDFPAFKADEPICATCAKSRAGNEDALEQWQAQVKDERVIGKAVRAHSAMVFGQEFWALPKTWWRAWEKWCKNPLPEGKRVELDMGVCEHGGLNWDPMMEWPKWVDEGGWTEIKQRYGEDQPEVIIKLGANPLPGKRTNVVEVTPPACPDCCEKRSLDFTKATVRIVFGREGEEKTMGSRRGTRSKAKVQEVEVTKNTTVKDIKLEICAVKGISPISQLLRYKSRELDSSETIEAIGIGKDDEIECEELEEGEMGVDVGGRMEGFGGTALVGNAECPQCTLLNPNGSATCQACDYPFIVN</sequence>
<evidence type="ECO:0000256" key="4">
    <source>
        <dbReference type="ARBA" id="ARBA00022670"/>
    </source>
</evidence>
<dbReference type="Proteomes" id="UP001182556">
    <property type="component" value="Unassembled WGS sequence"/>
</dbReference>
<feature type="region of interest" description="Disordered" evidence="8">
    <location>
        <begin position="1"/>
        <end position="26"/>
    </location>
</feature>
<evidence type="ECO:0000259" key="10">
    <source>
        <dbReference type="PROSITE" id="PS50235"/>
    </source>
</evidence>
<dbReference type="PANTHER" id="PTHR24006:SF888">
    <property type="entry name" value="UBIQUITIN CARBOXYL-TERMINAL HYDROLASE 30"/>
    <property type="match status" value="1"/>
</dbReference>
<evidence type="ECO:0000259" key="9">
    <source>
        <dbReference type="PROSITE" id="PS50053"/>
    </source>
</evidence>
<evidence type="ECO:0000256" key="5">
    <source>
        <dbReference type="ARBA" id="ARBA00022786"/>
    </source>
</evidence>
<dbReference type="Gene3D" id="3.10.20.90">
    <property type="entry name" value="Phosphatidylinositol 3-kinase Catalytic Subunit, Chain A, domain 1"/>
    <property type="match status" value="1"/>
</dbReference>
<dbReference type="SUPFAM" id="SSF54001">
    <property type="entry name" value="Cysteine proteinases"/>
    <property type="match status" value="1"/>
</dbReference>